<evidence type="ECO:0008006" key="3">
    <source>
        <dbReference type="Google" id="ProtNLM"/>
    </source>
</evidence>
<proteinExistence type="predicted"/>
<protein>
    <recommendedName>
        <fullName evidence="3">Calcineurin-like phosphoesterase domain-containing protein</fullName>
    </recommendedName>
</protein>
<dbReference type="EMBL" id="CAJPIZ010025279">
    <property type="protein sequence ID" value="CAG2118706.1"/>
    <property type="molecule type" value="Genomic_DNA"/>
</dbReference>
<sequence length="309" mass="35904">GNHDFLNSPTVESVTAYKSHFGDDYFTFWVDGCMFIVINVQFYKDHKNVLALYDEQDKWIATQLLEVQSGNYKHVIVFQHIPWFLNDINEPYKGFNFENVTRHRMVEKFQAAGVRAIFAGHYHHNAGGFYKNMEVIVTSAIGAQLPPTNANSGYRVVTVDEDKISHKYVDIKCNQQPVFEVDRFKRAVNRTYLGFEKEKNIEWKKSYHFIQGADTQFGMIETFLQNKTDGQWWEEIALTRQAITEWNAMQPKPKFVVICGDLVDDFPGKEPRRAKQIADFKQVFQELDKVIPLVLLGINALARRKELAH</sequence>
<dbReference type="Proteomes" id="UP000759131">
    <property type="component" value="Unassembled WGS sequence"/>
</dbReference>
<accession>A0A7R9LGS0</accession>
<feature type="non-terminal residue" evidence="1">
    <location>
        <position position="1"/>
    </location>
</feature>
<dbReference type="EMBL" id="OC879854">
    <property type="protein sequence ID" value="CAD7641442.1"/>
    <property type="molecule type" value="Genomic_DNA"/>
</dbReference>
<dbReference type="InterPro" id="IPR051918">
    <property type="entry name" value="STPP_CPPED1"/>
</dbReference>
<evidence type="ECO:0000313" key="2">
    <source>
        <dbReference type="Proteomes" id="UP000759131"/>
    </source>
</evidence>
<dbReference type="InterPro" id="IPR029052">
    <property type="entry name" value="Metallo-depent_PP-like"/>
</dbReference>
<dbReference type="AlphaFoldDB" id="A0A7R9LGS0"/>
<dbReference type="PANTHER" id="PTHR43143">
    <property type="entry name" value="METALLOPHOSPHOESTERASE, CALCINEURIN SUPERFAMILY"/>
    <property type="match status" value="1"/>
</dbReference>
<keyword evidence="2" id="KW-1185">Reference proteome</keyword>
<feature type="non-terminal residue" evidence="1">
    <location>
        <position position="309"/>
    </location>
</feature>
<dbReference type="SUPFAM" id="SSF56300">
    <property type="entry name" value="Metallo-dependent phosphatases"/>
    <property type="match status" value="2"/>
</dbReference>
<gene>
    <name evidence="1" type="ORF">OSB1V03_LOCUS18656</name>
</gene>
<dbReference type="OrthoDB" id="45007at2759"/>
<dbReference type="Gene3D" id="3.60.21.10">
    <property type="match status" value="1"/>
</dbReference>
<evidence type="ECO:0000313" key="1">
    <source>
        <dbReference type="EMBL" id="CAD7641442.1"/>
    </source>
</evidence>
<organism evidence="1">
    <name type="scientific">Medioppia subpectinata</name>
    <dbReference type="NCBI Taxonomy" id="1979941"/>
    <lineage>
        <taxon>Eukaryota</taxon>
        <taxon>Metazoa</taxon>
        <taxon>Ecdysozoa</taxon>
        <taxon>Arthropoda</taxon>
        <taxon>Chelicerata</taxon>
        <taxon>Arachnida</taxon>
        <taxon>Acari</taxon>
        <taxon>Acariformes</taxon>
        <taxon>Sarcoptiformes</taxon>
        <taxon>Oribatida</taxon>
        <taxon>Brachypylina</taxon>
        <taxon>Oppioidea</taxon>
        <taxon>Oppiidae</taxon>
        <taxon>Medioppia</taxon>
    </lineage>
</organism>
<reference evidence="1" key="1">
    <citation type="submission" date="2020-11" db="EMBL/GenBank/DDBJ databases">
        <authorList>
            <person name="Tran Van P."/>
        </authorList>
    </citation>
    <scope>NUCLEOTIDE SEQUENCE</scope>
</reference>
<name>A0A7R9LGS0_9ACAR</name>
<dbReference type="PANTHER" id="PTHR43143:SF1">
    <property type="entry name" value="SERINE_THREONINE-PROTEIN PHOSPHATASE CPPED1"/>
    <property type="match status" value="1"/>
</dbReference>